<comment type="function">
    <text evidence="7">Required for the formation of a threonylcarbamoyl group on adenosine at position 37 (t(6)A37) in tRNAs that read codons beginning with adenine. Is involved in the transfer of the threonylcarbamoyl moiety of threonylcarbamoyl-AMP (TC-AMP) to the N6 group of A37, together with TsaE and TsaB. TsaD likely plays a direct catalytic role in this reaction.</text>
</comment>
<dbReference type="NCBIfam" id="TIGR00329">
    <property type="entry name" value="gcp_kae1"/>
    <property type="match status" value="1"/>
</dbReference>
<dbReference type="Pfam" id="PF00814">
    <property type="entry name" value="TsaD"/>
    <property type="match status" value="1"/>
</dbReference>
<keyword evidence="3 7" id="KW-0479">Metal-binding</keyword>
<name>A0ABZ0UT01_9RICK</name>
<feature type="binding site" evidence="7">
    <location>
        <position position="111"/>
    </location>
    <ligand>
        <name>Fe cation</name>
        <dbReference type="ChEBI" id="CHEBI:24875"/>
    </ligand>
</feature>
<accession>A0ABZ0UT01</accession>
<evidence type="ECO:0000256" key="6">
    <source>
        <dbReference type="ARBA" id="ARBA00048117"/>
    </source>
</evidence>
<keyword evidence="1 7" id="KW-0808">Transferase</keyword>
<dbReference type="EMBL" id="CP110343">
    <property type="protein sequence ID" value="WPX98055.1"/>
    <property type="molecule type" value="Genomic_DNA"/>
</dbReference>
<dbReference type="Proteomes" id="UP001325140">
    <property type="component" value="Chromosome"/>
</dbReference>
<dbReference type="InterPro" id="IPR017861">
    <property type="entry name" value="KAE1/TsaD"/>
</dbReference>
<dbReference type="PRINTS" id="PR00789">
    <property type="entry name" value="OSIALOPTASE"/>
</dbReference>
<dbReference type="InterPro" id="IPR017860">
    <property type="entry name" value="Peptidase_M22_CS"/>
</dbReference>
<dbReference type="HAMAP" id="MF_01445">
    <property type="entry name" value="TsaD"/>
    <property type="match status" value="1"/>
</dbReference>
<evidence type="ECO:0000256" key="2">
    <source>
        <dbReference type="ARBA" id="ARBA00022694"/>
    </source>
</evidence>
<proteinExistence type="inferred from homology"/>
<keyword evidence="5 7" id="KW-0012">Acyltransferase</keyword>
<dbReference type="InterPro" id="IPR022450">
    <property type="entry name" value="TsaD"/>
</dbReference>
<dbReference type="RefSeq" id="WP_323722031.1">
    <property type="nucleotide sequence ID" value="NZ_CP110343.1"/>
</dbReference>
<dbReference type="NCBIfam" id="TIGR03723">
    <property type="entry name" value="T6A_TsaD_YgjD"/>
    <property type="match status" value="1"/>
</dbReference>
<feature type="binding site" evidence="7">
    <location>
        <position position="180"/>
    </location>
    <ligand>
        <name>substrate</name>
    </ligand>
</feature>
<protein>
    <recommendedName>
        <fullName evidence="7">tRNA N6-adenosine threonylcarbamoyltransferase</fullName>
        <ecNumber evidence="7">2.3.1.234</ecNumber>
    </recommendedName>
    <alternativeName>
        <fullName evidence="7">N6-L-threonylcarbamoyladenine synthase</fullName>
        <shortName evidence="7">t(6)A synthase</shortName>
    </alternativeName>
    <alternativeName>
        <fullName evidence="7">t(6)A37 threonylcarbamoyladenosine biosynthesis protein TsaD</fullName>
    </alternativeName>
    <alternativeName>
        <fullName evidence="7">tRNA threonylcarbamoyladenosine biosynthesis protein TsaD</fullName>
    </alternativeName>
</protein>
<dbReference type="Gene3D" id="3.30.420.40">
    <property type="match status" value="2"/>
</dbReference>
<dbReference type="PANTHER" id="PTHR11735">
    <property type="entry name" value="TRNA N6-ADENOSINE THREONYLCARBAMOYLTRANSFERASE"/>
    <property type="match status" value="1"/>
</dbReference>
<comment type="similarity">
    <text evidence="7">Belongs to the KAE1 / TsaD family.</text>
</comment>
<evidence type="ECO:0000256" key="7">
    <source>
        <dbReference type="HAMAP-Rule" id="MF_01445"/>
    </source>
</evidence>
<dbReference type="SUPFAM" id="SSF53067">
    <property type="entry name" value="Actin-like ATPase domain"/>
    <property type="match status" value="2"/>
</dbReference>
<dbReference type="InterPro" id="IPR000905">
    <property type="entry name" value="Gcp-like_dom"/>
</dbReference>
<evidence type="ECO:0000313" key="9">
    <source>
        <dbReference type="EMBL" id="WPX98055.1"/>
    </source>
</evidence>
<feature type="binding site" evidence="7">
    <location>
        <position position="279"/>
    </location>
    <ligand>
        <name>substrate</name>
    </ligand>
</feature>
<keyword evidence="7" id="KW-0963">Cytoplasm</keyword>
<comment type="cofactor">
    <cofactor evidence="7">
        <name>Fe(2+)</name>
        <dbReference type="ChEBI" id="CHEBI:29033"/>
    </cofactor>
    <text evidence="7">Binds 1 Fe(2+) ion per subunit.</text>
</comment>
<dbReference type="InterPro" id="IPR043129">
    <property type="entry name" value="ATPase_NBD"/>
</dbReference>
<evidence type="ECO:0000256" key="5">
    <source>
        <dbReference type="ARBA" id="ARBA00023315"/>
    </source>
</evidence>
<feature type="binding site" evidence="7">
    <location>
        <position position="184"/>
    </location>
    <ligand>
        <name>substrate</name>
    </ligand>
</feature>
<comment type="catalytic activity">
    <reaction evidence="6 7">
        <text>L-threonylcarbamoyladenylate + adenosine(37) in tRNA = N(6)-L-threonylcarbamoyladenosine(37) in tRNA + AMP + H(+)</text>
        <dbReference type="Rhea" id="RHEA:37059"/>
        <dbReference type="Rhea" id="RHEA-COMP:10162"/>
        <dbReference type="Rhea" id="RHEA-COMP:10163"/>
        <dbReference type="ChEBI" id="CHEBI:15378"/>
        <dbReference type="ChEBI" id="CHEBI:73682"/>
        <dbReference type="ChEBI" id="CHEBI:74411"/>
        <dbReference type="ChEBI" id="CHEBI:74418"/>
        <dbReference type="ChEBI" id="CHEBI:456215"/>
        <dbReference type="EC" id="2.3.1.234"/>
    </reaction>
</comment>
<dbReference type="EC" id="2.3.1.234" evidence="7"/>
<keyword evidence="4 7" id="KW-0408">Iron</keyword>
<keyword evidence="2 7" id="KW-0819">tRNA processing</keyword>
<feature type="binding site" evidence="7">
    <location>
        <position position="167"/>
    </location>
    <ligand>
        <name>substrate</name>
    </ligand>
</feature>
<evidence type="ECO:0000256" key="4">
    <source>
        <dbReference type="ARBA" id="ARBA00023004"/>
    </source>
</evidence>
<reference evidence="9" key="1">
    <citation type="submission" date="2022-10" db="EMBL/GenBank/DDBJ databases">
        <title>Host association and intracellularity evolved multiple times independently in the Rickettsiales.</title>
        <authorList>
            <person name="Castelli M."/>
            <person name="Nardi T."/>
            <person name="Gammuto L."/>
            <person name="Bellinzona G."/>
            <person name="Sabaneyeva E."/>
            <person name="Potekhin A."/>
            <person name="Serra V."/>
            <person name="Petroni G."/>
            <person name="Sassera D."/>
        </authorList>
    </citation>
    <scope>NUCLEOTIDE SEQUENCE [LARGE SCALE GENOMIC DNA]</scope>
    <source>
        <strain evidence="9">US_Bl 11III1</strain>
    </source>
</reference>
<evidence type="ECO:0000259" key="8">
    <source>
        <dbReference type="Pfam" id="PF00814"/>
    </source>
</evidence>
<dbReference type="PROSITE" id="PS01016">
    <property type="entry name" value="GLYCOPROTEASE"/>
    <property type="match status" value="1"/>
</dbReference>
<feature type="binding site" evidence="7">
    <location>
        <position position="307"/>
    </location>
    <ligand>
        <name>Fe cation</name>
        <dbReference type="ChEBI" id="CHEBI:24875"/>
    </ligand>
</feature>
<gene>
    <name evidence="7" type="primary">tsaD</name>
    <name evidence="9" type="ORF">Fokcrypt_00583</name>
</gene>
<evidence type="ECO:0000256" key="1">
    <source>
        <dbReference type="ARBA" id="ARBA00022679"/>
    </source>
</evidence>
<comment type="subcellular location">
    <subcellularLocation>
        <location evidence="7">Cytoplasm</location>
    </subcellularLocation>
</comment>
<evidence type="ECO:0000256" key="3">
    <source>
        <dbReference type="ARBA" id="ARBA00022723"/>
    </source>
</evidence>
<organism evidence="9 10">
    <name type="scientific">Candidatus Fokinia crypta</name>
    <dbReference type="NCBI Taxonomy" id="1920990"/>
    <lineage>
        <taxon>Bacteria</taxon>
        <taxon>Pseudomonadati</taxon>
        <taxon>Pseudomonadota</taxon>
        <taxon>Alphaproteobacteria</taxon>
        <taxon>Rickettsiales</taxon>
        <taxon>Candidatus Midichloriaceae</taxon>
        <taxon>Candidatus Fokinia</taxon>
    </lineage>
</organism>
<keyword evidence="10" id="KW-1185">Reference proteome</keyword>
<feature type="domain" description="Gcp-like" evidence="8">
    <location>
        <begin position="24"/>
        <end position="314"/>
    </location>
</feature>
<feature type="binding site" evidence="7">
    <location>
        <position position="115"/>
    </location>
    <ligand>
        <name>Fe cation</name>
        <dbReference type="ChEBI" id="CHEBI:24875"/>
    </ligand>
</feature>
<sequence>MIALGIESSCDDACISLVKTDGTILFNDSYSHIKLHAFYGGVVPEIASRSHTQSLPKLFIKGINESGISPLNIDFIGVTAGPGLVSSLMVGIAFAKGIATALQRPCIPINHLEAHALAPRISNKDLTFPYLLLLVSGGNTQLVLSLDIGKHIIIGETLDDAIGETFDKVAQFLKLGYPGGPLIEKMALYGEQKAYQFPKPLYRSNTLNFSFSGLKTAIKKIIYSKSEITQRDICDICASFQRTILDLLNDKISQALIHIKKHYGIQIERVVISGGVSANSFLSYNIGNFLHNLGCKLFFCKTALCTDNAAMVAWTAIEKVKNGYFLETTSQKRYDNTMNFTVLPNLRLSLDSEL</sequence>
<evidence type="ECO:0000313" key="10">
    <source>
        <dbReference type="Proteomes" id="UP001325140"/>
    </source>
</evidence>
<feature type="binding site" evidence="7">
    <location>
        <begin position="134"/>
        <end position="138"/>
    </location>
    <ligand>
        <name>substrate</name>
    </ligand>
</feature>
<dbReference type="PANTHER" id="PTHR11735:SF6">
    <property type="entry name" value="TRNA N6-ADENOSINE THREONYLCARBAMOYLTRANSFERASE, MITOCHONDRIAL"/>
    <property type="match status" value="1"/>
</dbReference>